<dbReference type="Gene3D" id="3.30.70.100">
    <property type="match status" value="1"/>
</dbReference>
<evidence type="ECO:0000313" key="4">
    <source>
        <dbReference type="Proteomes" id="UP000241736"/>
    </source>
</evidence>
<feature type="domain" description="BLUF" evidence="2">
    <location>
        <begin position="4"/>
        <end position="101"/>
    </location>
</feature>
<reference evidence="3 4" key="1">
    <citation type="submission" date="2018-03" db="EMBL/GenBank/DDBJ databases">
        <title>Arenimonas caeni sp. nov., isolated from activated sludge.</title>
        <authorList>
            <person name="Liu H."/>
        </authorList>
    </citation>
    <scope>NUCLEOTIDE SEQUENCE [LARGE SCALE GENOMIC DNA]</scope>
    <source>
        <strain evidence="4">z29</strain>
    </source>
</reference>
<name>A0A2P6MB14_9GAMM</name>
<dbReference type="Pfam" id="PF04940">
    <property type="entry name" value="BLUF"/>
    <property type="match status" value="1"/>
</dbReference>
<protein>
    <submittedName>
        <fullName evidence="3">Blue light sensor protein</fullName>
    </submittedName>
</protein>
<keyword evidence="1" id="KW-0472">Membrane</keyword>
<evidence type="ECO:0000313" key="3">
    <source>
        <dbReference type="EMBL" id="PRH83152.1"/>
    </source>
</evidence>
<dbReference type="GO" id="GO:0009882">
    <property type="term" value="F:blue light photoreceptor activity"/>
    <property type="evidence" value="ECO:0007669"/>
    <property type="project" value="InterPro"/>
</dbReference>
<gene>
    <name evidence="3" type="ORF">C6N40_03020</name>
</gene>
<sequence length="187" mass="21200">MPRHLRLVYASRANFPSIRNGAGIHPEVARILIQSRRNNARRRVVGGLYFADGCFFQCLEGPAEVVETLYQKLHSDPRHRDLKLLDRREIPAPSFREWTMKHIPDAPEIRDLLARHGRTGFEPYSFTPELADAMVTLLLGRPDVGDLPALEEAREELGENRRRDLGRLLAAIGLFASAALLAVLLFR</sequence>
<dbReference type="OrthoDB" id="557705at2"/>
<dbReference type="RefSeq" id="WP_106989537.1">
    <property type="nucleotide sequence ID" value="NZ_JAVEVW010000105.1"/>
</dbReference>
<comment type="caution">
    <text evidence="3">The sequence shown here is derived from an EMBL/GenBank/DDBJ whole genome shotgun (WGS) entry which is preliminary data.</text>
</comment>
<keyword evidence="4" id="KW-1185">Reference proteome</keyword>
<proteinExistence type="predicted"/>
<dbReference type="GO" id="GO:0071949">
    <property type="term" value="F:FAD binding"/>
    <property type="evidence" value="ECO:0007669"/>
    <property type="project" value="InterPro"/>
</dbReference>
<dbReference type="Proteomes" id="UP000241736">
    <property type="component" value="Unassembled WGS sequence"/>
</dbReference>
<dbReference type="EMBL" id="PVLF01000003">
    <property type="protein sequence ID" value="PRH83152.1"/>
    <property type="molecule type" value="Genomic_DNA"/>
</dbReference>
<keyword evidence="1" id="KW-1133">Transmembrane helix</keyword>
<dbReference type="InterPro" id="IPR007024">
    <property type="entry name" value="BLUF_domain"/>
</dbReference>
<dbReference type="InterPro" id="IPR036046">
    <property type="entry name" value="Acylphosphatase-like_dom_sf"/>
</dbReference>
<dbReference type="SUPFAM" id="SSF54975">
    <property type="entry name" value="Acylphosphatase/BLUF domain-like"/>
    <property type="match status" value="1"/>
</dbReference>
<dbReference type="AlphaFoldDB" id="A0A2P6MB14"/>
<accession>A0A2P6MB14</accession>
<keyword evidence="1" id="KW-0812">Transmembrane</keyword>
<dbReference type="PROSITE" id="PS50925">
    <property type="entry name" value="BLUF"/>
    <property type="match status" value="1"/>
</dbReference>
<evidence type="ECO:0000259" key="2">
    <source>
        <dbReference type="PROSITE" id="PS50925"/>
    </source>
</evidence>
<evidence type="ECO:0000256" key="1">
    <source>
        <dbReference type="SAM" id="Phobius"/>
    </source>
</evidence>
<organism evidence="3 4">
    <name type="scientific">Arenimonas caeni</name>
    <dbReference type="NCBI Taxonomy" id="2058085"/>
    <lineage>
        <taxon>Bacteria</taxon>
        <taxon>Pseudomonadati</taxon>
        <taxon>Pseudomonadota</taxon>
        <taxon>Gammaproteobacteria</taxon>
        <taxon>Lysobacterales</taxon>
        <taxon>Lysobacteraceae</taxon>
        <taxon>Arenimonas</taxon>
    </lineage>
</organism>
<dbReference type="SMART" id="SM01034">
    <property type="entry name" value="BLUF"/>
    <property type="match status" value="1"/>
</dbReference>
<feature type="transmembrane region" description="Helical" evidence="1">
    <location>
        <begin position="168"/>
        <end position="186"/>
    </location>
</feature>